<gene>
    <name evidence="1" type="ORF">MANES_11G132250v8</name>
</gene>
<proteinExistence type="predicted"/>
<organism evidence="1 2">
    <name type="scientific">Manihot esculenta</name>
    <name type="common">Cassava</name>
    <name type="synonym">Jatropha manihot</name>
    <dbReference type="NCBI Taxonomy" id="3983"/>
    <lineage>
        <taxon>Eukaryota</taxon>
        <taxon>Viridiplantae</taxon>
        <taxon>Streptophyta</taxon>
        <taxon>Embryophyta</taxon>
        <taxon>Tracheophyta</taxon>
        <taxon>Spermatophyta</taxon>
        <taxon>Magnoliopsida</taxon>
        <taxon>eudicotyledons</taxon>
        <taxon>Gunneridae</taxon>
        <taxon>Pentapetalae</taxon>
        <taxon>rosids</taxon>
        <taxon>fabids</taxon>
        <taxon>Malpighiales</taxon>
        <taxon>Euphorbiaceae</taxon>
        <taxon>Crotonoideae</taxon>
        <taxon>Manihoteae</taxon>
        <taxon>Manihot</taxon>
    </lineage>
</organism>
<reference evidence="2" key="1">
    <citation type="journal article" date="2016" name="Nat. Biotechnol.">
        <title>Sequencing wild and cultivated cassava and related species reveals extensive interspecific hybridization and genetic diversity.</title>
        <authorList>
            <person name="Bredeson J.V."/>
            <person name="Lyons J.B."/>
            <person name="Prochnik S.E."/>
            <person name="Wu G.A."/>
            <person name="Ha C.M."/>
            <person name="Edsinger-Gonzales E."/>
            <person name="Grimwood J."/>
            <person name="Schmutz J."/>
            <person name="Rabbi I.Y."/>
            <person name="Egesi C."/>
            <person name="Nauluvula P."/>
            <person name="Lebot V."/>
            <person name="Ndunguru J."/>
            <person name="Mkamilo G."/>
            <person name="Bart R.S."/>
            <person name="Setter T.L."/>
            <person name="Gleadow R.M."/>
            <person name="Kulakow P."/>
            <person name="Ferguson M.E."/>
            <person name="Rounsley S."/>
            <person name="Rokhsar D.S."/>
        </authorList>
    </citation>
    <scope>NUCLEOTIDE SEQUENCE [LARGE SCALE GENOMIC DNA]</scope>
    <source>
        <strain evidence="2">cv. AM560-2</strain>
    </source>
</reference>
<protein>
    <submittedName>
        <fullName evidence="1">Uncharacterized protein</fullName>
    </submittedName>
</protein>
<evidence type="ECO:0000313" key="1">
    <source>
        <dbReference type="EMBL" id="KAG8644477.1"/>
    </source>
</evidence>
<keyword evidence="2" id="KW-1185">Reference proteome</keyword>
<name>A0ACB7GVT5_MANES</name>
<comment type="caution">
    <text evidence="1">The sequence shown here is derived from an EMBL/GenBank/DDBJ whole genome shotgun (WGS) entry which is preliminary data.</text>
</comment>
<accession>A0ACB7GVT5</accession>
<dbReference type="Proteomes" id="UP000091857">
    <property type="component" value="Chromosome 11"/>
</dbReference>
<dbReference type="EMBL" id="CM004397">
    <property type="protein sequence ID" value="KAG8644477.1"/>
    <property type="molecule type" value="Genomic_DNA"/>
</dbReference>
<sequence>MVRRKRQLQHSVEEHGEDWEDSVSSNSKQGKVASSPADNKEDEHNSATCSFLPKGVHQYKIAAMAESVANKNLAMFILSNNIAFDVVEAPFFVDFVRGVAEFGSGYKLPSPLMLQRKAMPEVELEIEEYVKKVRQSWVVKGCTIMLGLWNKFMSIIAYSAEGAEFLKLQEIPKSQKSKLDLEDIVSSVIEDIGVDHVVQVITNSDRIYKSIENKPLSSHSQIFRIRCVAHEIHSLLKAIYNEVGWVQETIDNARFLVKCMYEDGIILSKVKYPCKSKFASNYQMLQSILSSKNELQEEAAFRKFNPQQNNKRAAKITNIIVNGNFWSRVPEVLNAMEPLIRVLCLVEDDRPTLGYLYEALEKARERFERQCCKDRTKYGKILTLFQEWRSNKIIHPIHAAAAFLNPAYMCRDSFEFNVEMKTGIDFMLSTMVISQEKENFIEDMMLYKAKTSKMFNALAYQLMKVSHPCAWWDTAGVYHPVLKKYAIRILSQPCKCSCDIKPSAFEVAQRNIMNKAVPITQDNSAYTIMNAKIMEKFGSSEEQILTPIDLDNCNELPDYADPQQTWWDDQMELISENTDDDDDDQMDSSHLDGKLKDYTGRPCHVKARRRWRKSMIVICTSIYLGLPRKIWSNNPGLAQPFITDSVIKVSHVCSAMTRAQRRWTKILSVVKWLFIYLEARKR</sequence>
<evidence type="ECO:0000313" key="2">
    <source>
        <dbReference type="Proteomes" id="UP000091857"/>
    </source>
</evidence>